<dbReference type="EMBL" id="JBCAWK010000015">
    <property type="protein sequence ID" value="KAK8843514.1"/>
    <property type="molecule type" value="Genomic_DNA"/>
</dbReference>
<dbReference type="AlphaFoldDB" id="A0AAW0YDS2"/>
<evidence type="ECO:0008006" key="3">
    <source>
        <dbReference type="Google" id="ProtNLM"/>
    </source>
</evidence>
<keyword evidence="2" id="KW-1185">Reference proteome</keyword>
<dbReference type="Gene3D" id="3.90.550.10">
    <property type="entry name" value="Spore Coat Polysaccharide Biosynthesis Protein SpsA, Chain A"/>
    <property type="match status" value="1"/>
</dbReference>
<gene>
    <name evidence="1" type="ORF">IAR55_007174</name>
</gene>
<dbReference type="Proteomes" id="UP001388673">
    <property type="component" value="Unassembled WGS sequence"/>
</dbReference>
<dbReference type="InterPro" id="IPR029044">
    <property type="entry name" value="Nucleotide-diphossugar_trans"/>
</dbReference>
<reference evidence="1 2" key="1">
    <citation type="journal article" date="2024" name="bioRxiv">
        <title>Comparative genomics of Cryptococcus and Kwoniella reveals pathogenesis evolution and contrasting karyotype dynamics via intercentromeric recombination or chromosome fusion.</title>
        <authorList>
            <person name="Coelho M.A."/>
            <person name="David-Palma M."/>
            <person name="Shea T."/>
            <person name="Bowers K."/>
            <person name="McGinley-Smith S."/>
            <person name="Mohammad A.W."/>
            <person name="Gnirke A."/>
            <person name="Yurkov A.M."/>
            <person name="Nowrousian M."/>
            <person name="Sun S."/>
            <person name="Cuomo C.A."/>
            <person name="Heitman J."/>
        </authorList>
    </citation>
    <scope>NUCLEOTIDE SEQUENCE [LARGE SCALE GENOMIC DNA]</scope>
    <source>
        <strain evidence="1 2">CBS 13917</strain>
    </source>
</reference>
<protein>
    <recommendedName>
        <fullName evidence="3">Alpha-1,6-mannosyltransferase</fullName>
    </recommendedName>
</protein>
<dbReference type="RefSeq" id="XP_066799462.1">
    <property type="nucleotide sequence ID" value="XM_066950247.1"/>
</dbReference>
<evidence type="ECO:0000313" key="1">
    <source>
        <dbReference type="EMBL" id="KAK8843514.1"/>
    </source>
</evidence>
<organism evidence="1 2">
    <name type="scientific">Kwoniella newhampshirensis</name>
    <dbReference type="NCBI Taxonomy" id="1651941"/>
    <lineage>
        <taxon>Eukaryota</taxon>
        <taxon>Fungi</taxon>
        <taxon>Dikarya</taxon>
        <taxon>Basidiomycota</taxon>
        <taxon>Agaricomycotina</taxon>
        <taxon>Tremellomycetes</taxon>
        <taxon>Tremellales</taxon>
        <taxon>Cryptococcaceae</taxon>
        <taxon>Kwoniella</taxon>
    </lineage>
</organism>
<name>A0AAW0YDS2_9TREE</name>
<sequence length="366" mass="41438">MLATISAILLVLVAIVFLPSHIYPYLWFLSARQPNTYPSYYSRFALRGSGLNIIPPYSPHPGPETLPLLAWVIVATPSSIQEHGDLLTQISCYCLLKGIPFHLDHQIIVDDRHLVTGRHANVAKYLKRYQWVFATDADILIADSTKDLRDYIQEGEVGDGVDVIFNDRRNREVCACAYFLKNSPGGWSFLRRWVAWADGWRHSTNWDNGDLGEMIAAGLIPGPPNNAEYTGRITTLEEEEVLEHPPREKIGCISKSGEAWGWEEYGSIFVACFEDFVKRYRTADDRIPFWEVNLWSWASVLPPTKMRVYKVLSGFNRWGLGEGTSIRTWDGVRLPGDFLISGKGLEQFVNADGALCSGKDWVIEPR</sequence>
<evidence type="ECO:0000313" key="2">
    <source>
        <dbReference type="Proteomes" id="UP001388673"/>
    </source>
</evidence>
<dbReference type="GeneID" id="92184432"/>
<accession>A0AAW0YDS2</accession>
<dbReference type="Pfam" id="PF03314">
    <property type="entry name" value="DUF273"/>
    <property type="match status" value="1"/>
</dbReference>
<proteinExistence type="predicted"/>
<dbReference type="KEGG" id="kne:92184432"/>
<dbReference type="InterPro" id="IPR004988">
    <property type="entry name" value="DUF273"/>
</dbReference>
<comment type="caution">
    <text evidence="1">The sequence shown here is derived from an EMBL/GenBank/DDBJ whole genome shotgun (WGS) entry which is preliminary data.</text>
</comment>